<name>A0A151JAK9_9HYME</name>
<protein>
    <submittedName>
        <fullName evidence="1">Uncharacterized protein</fullName>
    </submittedName>
</protein>
<dbReference type="STRING" id="471704.A0A151JAK9"/>
<accession>A0A151JAK9</accession>
<reference evidence="1 2" key="1">
    <citation type="submission" date="2015-09" db="EMBL/GenBank/DDBJ databases">
        <title>Trachymyrmex cornetzi WGS genome.</title>
        <authorList>
            <person name="Nygaard S."/>
            <person name="Hu H."/>
            <person name="Boomsma J."/>
            <person name="Zhang G."/>
        </authorList>
    </citation>
    <scope>NUCLEOTIDE SEQUENCE [LARGE SCALE GENOMIC DNA]</scope>
    <source>
        <strain evidence="1">Tcor2-1</strain>
        <tissue evidence="1">Whole body</tissue>
    </source>
</reference>
<evidence type="ECO:0000313" key="1">
    <source>
        <dbReference type="EMBL" id="KYN21939.1"/>
    </source>
</evidence>
<evidence type="ECO:0000313" key="2">
    <source>
        <dbReference type="Proteomes" id="UP000078492"/>
    </source>
</evidence>
<feature type="non-terminal residue" evidence="1">
    <location>
        <position position="1"/>
    </location>
</feature>
<dbReference type="AlphaFoldDB" id="A0A151JAK9"/>
<proteinExistence type="predicted"/>
<keyword evidence="2" id="KW-1185">Reference proteome</keyword>
<dbReference type="PANTHER" id="PTHR46601:SF1">
    <property type="entry name" value="ADF-H DOMAIN-CONTAINING PROTEIN"/>
    <property type="match status" value="1"/>
</dbReference>
<sequence length="313" mass="35926">IHNLSAHKSKNLRPIPKKLQNSLSQYSPWMRICSGCRKYNPESIDTRSDISLLSDKNDIPESCKKTCTSREKELEEMLNGLKVKFLSLPPNDPLRISILTIAPECWSIHETAKEFNTTKYLVKKARKLKEVEGILATPVARAGKTLSPDILDEVRNFYESDENSRIMSNKKDVVTVKVNNQNERNQKRLMLCDVKNLHAQFKEVYPQFSIGKSKFAELRSKWCILAGANGTHSVCICTQHQNFKTMFDAVNLVKYTKDSDIPIQKYQDCFNFLLCKHPLPACYLRECQLCREKESFSDHLNSILQEKGSASNF</sequence>
<dbReference type="EMBL" id="KQ979321">
    <property type="protein sequence ID" value="KYN21939.1"/>
    <property type="molecule type" value="Genomic_DNA"/>
</dbReference>
<organism evidence="1 2">
    <name type="scientific">Trachymyrmex cornetzi</name>
    <dbReference type="NCBI Taxonomy" id="471704"/>
    <lineage>
        <taxon>Eukaryota</taxon>
        <taxon>Metazoa</taxon>
        <taxon>Ecdysozoa</taxon>
        <taxon>Arthropoda</taxon>
        <taxon>Hexapoda</taxon>
        <taxon>Insecta</taxon>
        <taxon>Pterygota</taxon>
        <taxon>Neoptera</taxon>
        <taxon>Endopterygota</taxon>
        <taxon>Hymenoptera</taxon>
        <taxon>Apocrita</taxon>
        <taxon>Aculeata</taxon>
        <taxon>Formicoidea</taxon>
        <taxon>Formicidae</taxon>
        <taxon>Myrmicinae</taxon>
        <taxon>Trachymyrmex</taxon>
    </lineage>
</organism>
<dbReference type="PANTHER" id="PTHR46601">
    <property type="entry name" value="ULP_PROTEASE DOMAIN-CONTAINING PROTEIN"/>
    <property type="match status" value="1"/>
</dbReference>
<dbReference type="Proteomes" id="UP000078492">
    <property type="component" value="Unassembled WGS sequence"/>
</dbReference>
<gene>
    <name evidence="1" type="ORF">ALC57_05677</name>
</gene>